<protein>
    <recommendedName>
        <fullName evidence="3">F-box domain-containing protein</fullName>
    </recommendedName>
</protein>
<dbReference type="AlphaFoldDB" id="A0A445DFN0"/>
<accession>A0A445DFN0</accession>
<sequence length="261" mass="29378">MENQLADSLAQNGEQVFSDNILMEIFTRTDPNTTARCRAASTTWRVRLASDEFRRENTLTNIGKHHKVLLQISDEKTYCSRVSFCLVDLTDGGTVAVPIPAQVGPSGWWYVIGSTCGMVCVQYSTTGFDLRLMVWNPLLRLARQLDDPADTLLKQAVIRYAFGYLVGTDNYYVVHMSKRHILDRFLHCNVFNSADGSWKHGYINDQRLTHLGNTSVFHRGKAVWDNWGGRGATIATHVVVLDAGTFILSKIRITNNSIQHV</sequence>
<dbReference type="InterPro" id="IPR036047">
    <property type="entry name" value="F-box-like_dom_sf"/>
</dbReference>
<dbReference type="InterPro" id="IPR017451">
    <property type="entry name" value="F-box-assoc_interact_dom"/>
</dbReference>
<dbReference type="NCBIfam" id="TIGR01640">
    <property type="entry name" value="F_box_assoc_1"/>
    <property type="match status" value="1"/>
</dbReference>
<dbReference type="InterPro" id="IPR050796">
    <property type="entry name" value="SCF_F-box_component"/>
</dbReference>
<evidence type="ECO:0008006" key="3">
    <source>
        <dbReference type="Google" id="ProtNLM"/>
    </source>
</evidence>
<gene>
    <name evidence="1" type="ORF">Ahy_A04g019282</name>
</gene>
<dbReference type="SUPFAM" id="SSF81383">
    <property type="entry name" value="F-box domain"/>
    <property type="match status" value="1"/>
</dbReference>
<reference evidence="1 2" key="1">
    <citation type="submission" date="2019-01" db="EMBL/GenBank/DDBJ databases">
        <title>Sequencing of cultivated peanut Arachis hypogaea provides insights into genome evolution and oil improvement.</title>
        <authorList>
            <person name="Chen X."/>
        </authorList>
    </citation>
    <scope>NUCLEOTIDE SEQUENCE [LARGE SCALE GENOMIC DNA]</scope>
    <source>
        <strain evidence="2">cv. Fuhuasheng</strain>
        <tissue evidence="1">Leaves</tissue>
    </source>
</reference>
<comment type="caution">
    <text evidence="1">The sequence shown here is derived from an EMBL/GenBank/DDBJ whole genome shotgun (WGS) entry which is preliminary data.</text>
</comment>
<proteinExistence type="predicted"/>
<name>A0A445DFN0_ARAHY</name>
<evidence type="ECO:0000313" key="1">
    <source>
        <dbReference type="EMBL" id="RYR61997.1"/>
    </source>
</evidence>
<dbReference type="Proteomes" id="UP000289738">
    <property type="component" value="Chromosome A04"/>
</dbReference>
<dbReference type="PANTHER" id="PTHR31672">
    <property type="entry name" value="BNACNNG10540D PROTEIN"/>
    <property type="match status" value="1"/>
</dbReference>
<keyword evidence="2" id="KW-1185">Reference proteome</keyword>
<organism evidence="1 2">
    <name type="scientific">Arachis hypogaea</name>
    <name type="common">Peanut</name>
    <dbReference type="NCBI Taxonomy" id="3818"/>
    <lineage>
        <taxon>Eukaryota</taxon>
        <taxon>Viridiplantae</taxon>
        <taxon>Streptophyta</taxon>
        <taxon>Embryophyta</taxon>
        <taxon>Tracheophyta</taxon>
        <taxon>Spermatophyta</taxon>
        <taxon>Magnoliopsida</taxon>
        <taxon>eudicotyledons</taxon>
        <taxon>Gunneridae</taxon>
        <taxon>Pentapetalae</taxon>
        <taxon>rosids</taxon>
        <taxon>fabids</taxon>
        <taxon>Fabales</taxon>
        <taxon>Fabaceae</taxon>
        <taxon>Papilionoideae</taxon>
        <taxon>50 kb inversion clade</taxon>
        <taxon>dalbergioids sensu lato</taxon>
        <taxon>Dalbergieae</taxon>
        <taxon>Pterocarpus clade</taxon>
        <taxon>Arachis</taxon>
    </lineage>
</organism>
<dbReference type="PANTHER" id="PTHR31672:SF13">
    <property type="entry name" value="F-BOX PROTEIN CPR30-LIKE"/>
    <property type="match status" value="1"/>
</dbReference>
<dbReference type="EMBL" id="SDMP01000004">
    <property type="protein sequence ID" value="RYR61997.1"/>
    <property type="molecule type" value="Genomic_DNA"/>
</dbReference>
<evidence type="ECO:0000313" key="2">
    <source>
        <dbReference type="Proteomes" id="UP000289738"/>
    </source>
</evidence>